<name>A0ABX4NKV8_9LEPT</name>
<dbReference type="EMBL" id="NPDS01000003">
    <property type="protein sequence ID" value="PJZ57448.1"/>
    <property type="molecule type" value="Genomic_DNA"/>
</dbReference>
<comment type="caution">
    <text evidence="1">The sequence shown here is derived from an EMBL/GenBank/DDBJ whole genome shotgun (WGS) entry which is preliminary data.</text>
</comment>
<organism evidence="1 2">
    <name type="scientific">Leptospira barantonii</name>
    <dbReference type="NCBI Taxonomy" id="2023184"/>
    <lineage>
        <taxon>Bacteria</taxon>
        <taxon>Pseudomonadati</taxon>
        <taxon>Spirochaetota</taxon>
        <taxon>Spirochaetia</taxon>
        <taxon>Leptospirales</taxon>
        <taxon>Leptospiraceae</taxon>
        <taxon>Leptospira</taxon>
    </lineage>
</organism>
<sequence length="77" mass="8534">MKKLFLIFLIFSFAHCSDKDLGKKENANSTDCALGYIACLSQHQTCSDNCFTNKPPTMTSEQYCASQLLAVCTENSL</sequence>
<reference evidence="1 2" key="1">
    <citation type="submission" date="2017-07" db="EMBL/GenBank/DDBJ databases">
        <title>Leptospira spp. isolated from tropical soils.</title>
        <authorList>
            <person name="Thibeaux R."/>
            <person name="Iraola G."/>
            <person name="Ferres I."/>
            <person name="Bierque E."/>
            <person name="Girault D."/>
            <person name="Soupe-Gilbert M.-E."/>
            <person name="Picardeau M."/>
            <person name="Goarant C."/>
        </authorList>
    </citation>
    <scope>NUCLEOTIDE SEQUENCE [LARGE SCALE GENOMIC DNA]</scope>
    <source>
        <strain evidence="1 2">FH4-C-A1</strain>
    </source>
</reference>
<gene>
    <name evidence="1" type="ORF">CH367_08815</name>
</gene>
<accession>A0ABX4NKV8</accession>
<proteinExistence type="predicted"/>
<evidence type="ECO:0000313" key="1">
    <source>
        <dbReference type="EMBL" id="PJZ57448.1"/>
    </source>
</evidence>
<evidence type="ECO:0000313" key="2">
    <source>
        <dbReference type="Proteomes" id="UP000231879"/>
    </source>
</evidence>
<protein>
    <recommendedName>
        <fullName evidence="3">Cys-rich protein</fullName>
    </recommendedName>
</protein>
<evidence type="ECO:0008006" key="3">
    <source>
        <dbReference type="Google" id="ProtNLM"/>
    </source>
</evidence>
<keyword evidence="2" id="KW-1185">Reference proteome</keyword>
<dbReference type="Proteomes" id="UP000231879">
    <property type="component" value="Unassembled WGS sequence"/>
</dbReference>